<feature type="chain" id="PRO_5039339405" evidence="2">
    <location>
        <begin position="22"/>
        <end position="404"/>
    </location>
</feature>
<feature type="compositionally biased region" description="Acidic residues" evidence="1">
    <location>
        <begin position="26"/>
        <end position="51"/>
    </location>
</feature>
<proteinExistence type="predicted"/>
<dbReference type="Proteomes" id="UP000184394">
    <property type="component" value="Unassembled WGS sequence"/>
</dbReference>
<evidence type="ECO:0000313" key="3">
    <source>
        <dbReference type="EMBL" id="SHM70137.1"/>
    </source>
</evidence>
<evidence type="ECO:0000313" key="4">
    <source>
        <dbReference type="Proteomes" id="UP000184394"/>
    </source>
</evidence>
<sequence length="404" mass="45579">MKKKTALLCALIMLLTTACGSMDNSSETDEEITTASEEETTAEAETEENTEVSDKLGTEFRIFPDISLGMTEEELQAVIGDDYGRKAEKFLDNGPELIYYTVPFESVPYLDTDMEGYEFFTFIPDGELISMGYNFGVKDKNDTPSKEHSEEEIKAVYDKLFEQVHKHYGDHYDSDDKQENCIGNVSWNNAFGYLNLSAFHYPDSGTGKVTLSVSGDDFMTKILAAAKEKTTVSDDLSESDIIAEGSLFSELNKGVKKSEAFSLIGKEPATSEERGSTSFYEWNFDKDDAFGTELPFSLYIEFNDGKDIILSYGYELGVQHVDGNIDYYDVRCDFDDIDRPFHNIAAKFKAVYGEPQNDSGETDNIYIWNNSGIVMFLMVTPREENYPAEEQNNDTFMCIARSYE</sequence>
<feature type="signal peptide" evidence="2">
    <location>
        <begin position="1"/>
        <end position="21"/>
    </location>
</feature>
<protein>
    <submittedName>
        <fullName evidence="3">Uncharacterized protein</fullName>
    </submittedName>
</protein>
<dbReference type="RefSeq" id="WP_072951505.1">
    <property type="nucleotide sequence ID" value="NZ_FRCT01000010.1"/>
</dbReference>
<evidence type="ECO:0000256" key="2">
    <source>
        <dbReference type="SAM" id="SignalP"/>
    </source>
</evidence>
<name>A0A1M7KXL4_RUMFL</name>
<gene>
    <name evidence="3" type="ORF">SAMN04487860_110100</name>
</gene>
<dbReference type="AlphaFoldDB" id="A0A1M7KXL4"/>
<evidence type="ECO:0000256" key="1">
    <source>
        <dbReference type="SAM" id="MobiDB-lite"/>
    </source>
</evidence>
<feature type="region of interest" description="Disordered" evidence="1">
    <location>
        <begin position="22"/>
        <end position="55"/>
    </location>
</feature>
<accession>A0A1M7KXL4</accession>
<dbReference type="EMBL" id="FRCT01000010">
    <property type="protein sequence ID" value="SHM70137.1"/>
    <property type="molecule type" value="Genomic_DNA"/>
</dbReference>
<dbReference type="OrthoDB" id="1816879at2"/>
<dbReference type="PROSITE" id="PS51257">
    <property type="entry name" value="PROKAR_LIPOPROTEIN"/>
    <property type="match status" value="1"/>
</dbReference>
<reference evidence="3 4" key="1">
    <citation type="submission" date="2016-11" db="EMBL/GenBank/DDBJ databases">
        <authorList>
            <person name="Jaros S."/>
            <person name="Januszkiewicz K."/>
            <person name="Wedrychowicz H."/>
        </authorList>
    </citation>
    <scope>NUCLEOTIDE SEQUENCE [LARGE SCALE GENOMIC DNA]</scope>
    <source>
        <strain evidence="3 4">Y1</strain>
    </source>
</reference>
<organism evidence="3 4">
    <name type="scientific">Ruminococcus flavefaciens</name>
    <dbReference type="NCBI Taxonomy" id="1265"/>
    <lineage>
        <taxon>Bacteria</taxon>
        <taxon>Bacillati</taxon>
        <taxon>Bacillota</taxon>
        <taxon>Clostridia</taxon>
        <taxon>Eubacteriales</taxon>
        <taxon>Oscillospiraceae</taxon>
        <taxon>Ruminococcus</taxon>
    </lineage>
</organism>
<keyword evidence="2" id="KW-0732">Signal</keyword>